<proteinExistence type="predicted"/>
<organism evidence="1 2">
    <name type="scientific">Puccinia graminis f. sp. tritici</name>
    <dbReference type="NCBI Taxonomy" id="56615"/>
    <lineage>
        <taxon>Eukaryota</taxon>
        <taxon>Fungi</taxon>
        <taxon>Dikarya</taxon>
        <taxon>Basidiomycota</taxon>
        <taxon>Pucciniomycotina</taxon>
        <taxon>Pucciniomycetes</taxon>
        <taxon>Pucciniales</taxon>
        <taxon>Pucciniaceae</taxon>
        <taxon>Puccinia</taxon>
    </lineage>
</organism>
<evidence type="ECO:0000313" key="2">
    <source>
        <dbReference type="Proteomes" id="UP000325313"/>
    </source>
</evidence>
<gene>
    <name evidence="1" type="ORF">PGTUg99_014062</name>
</gene>
<dbReference type="EMBL" id="VDEP01000277">
    <property type="protein sequence ID" value="KAA1112466.1"/>
    <property type="molecule type" value="Genomic_DNA"/>
</dbReference>
<accession>A0A5B0QGX2</accession>
<comment type="caution">
    <text evidence="1">The sequence shown here is derived from an EMBL/GenBank/DDBJ whole genome shotgun (WGS) entry which is preliminary data.</text>
</comment>
<evidence type="ECO:0000313" key="1">
    <source>
        <dbReference type="EMBL" id="KAA1112466.1"/>
    </source>
</evidence>
<protein>
    <submittedName>
        <fullName evidence="1">Uncharacterized protein</fullName>
    </submittedName>
</protein>
<reference evidence="1 2" key="1">
    <citation type="submission" date="2019-05" db="EMBL/GenBank/DDBJ databases">
        <title>Emergence of the Ug99 lineage of the wheat stem rust pathogen through somatic hybridization.</title>
        <authorList>
            <person name="Li F."/>
            <person name="Upadhyaya N.M."/>
            <person name="Sperschneider J."/>
            <person name="Matny O."/>
            <person name="Nguyen-Phuc H."/>
            <person name="Mago R."/>
            <person name="Raley C."/>
            <person name="Miller M.E."/>
            <person name="Silverstein K.A.T."/>
            <person name="Henningsen E."/>
            <person name="Hirsch C.D."/>
            <person name="Visser B."/>
            <person name="Pretorius Z.A."/>
            <person name="Steffenson B.J."/>
            <person name="Schwessinger B."/>
            <person name="Dodds P.N."/>
            <person name="Figueroa M."/>
        </authorList>
    </citation>
    <scope>NUCLEOTIDE SEQUENCE [LARGE SCALE GENOMIC DNA]</scope>
    <source>
        <strain evidence="1 2">Ug99</strain>
    </source>
</reference>
<name>A0A5B0QGX2_PUCGR</name>
<dbReference type="AlphaFoldDB" id="A0A5B0QGX2"/>
<sequence length="66" mass="7582">MYSRLVLLSLKLSWLYYKLSIFERISAQACEGLHQFLDKVMSHPARAGGQMRNRLRVQTADGAVQK</sequence>
<dbReference type="Proteomes" id="UP000325313">
    <property type="component" value="Unassembled WGS sequence"/>
</dbReference>